<dbReference type="InterPro" id="IPR017748">
    <property type="entry name" value="TagF"/>
</dbReference>
<dbReference type="Proteomes" id="UP000773614">
    <property type="component" value="Unassembled WGS sequence"/>
</dbReference>
<dbReference type="Pfam" id="PF09867">
    <property type="entry name" value="TagF_N"/>
    <property type="match status" value="1"/>
</dbReference>
<dbReference type="NCBIfam" id="TIGR03373">
    <property type="entry name" value="VI_minor_4"/>
    <property type="match status" value="1"/>
</dbReference>
<gene>
    <name evidence="1" type="primary">tagF</name>
    <name evidence="1" type="ORF">E4O86_21395</name>
</gene>
<dbReference type="Gene3D" id="3.40.1730.10">
    <property type="entry name" value="pa0076 domain"/>
    <property type="match status" value="1"/>
</dbReference>
<dbReference type="EMBL" id="SPKJ01000143">
    <property type="protein sequence ID" value="MYZ50268.1"/>
    <property type="molecule type" value="Genomic_DNA"/>
</dbReference>
<name>A0A964WVP5_9HYPH</name>
<sequence>MAIGVFGKLPQKRDFVALGLPHRILAPFETWLQSAVAASRNELGQAWETYYLVAPIWRFWIGRDVFGESCAGALMPSVDKVGRFFPLAVIHHDAARELLEPPTLAPQDPWYAALEARLLSVLDEGRETELEAFASGLPDYPAAAEASDMGTPFKGGITWEGEAARAAGAFMASLAPADYRQAAASRSFWWTQGGGAGKPLAYAGQGLPDPYFFSRMLLAPAARTPDAAEADA</sequence>
<dbReference type="PIRSF" id="PIRSF029287">
    <property type="entry name" value="UCP029287"/>
    <property type="match status" value="1"/>
</dbReference>
<dbReference type="AlphaFoldDB" id="A0A964WVP5"/>
<dbReference type="InterPro" id="IPR038225">
    <property type="entry name" value="TagF_sf"/>
</dbReference>
<evidence type="ECO:0000313" key="2">
    <source>
        <dbReference type="Proteomes" id="UP000773614"/>
    </source>
</evidence>
<dbReference type="RefSeq" id="WP_161142592.1">
    <property type="nucleotide sequence ID" value="NZ_SPKJ01000143.1"/>
</dbReference>
<comment type="caution">
    <text evidence="1">The sequence shown here is derived from an EMBL/GenBank/DDBJ whole genome shotgun (WGS) entry which is preliminary data.</text>
</comment>
<proteinExistence type="predicted"/>
<organism evidence="1 2">
    <name type="scientific">Propylenella binzhouense</name>
    <dbReference type="NCBI Taxonomy" id="2555902"/>
    <lineage>
        <taxon>Bacteria</taxon>
        <taxon>Pseudomonadati</taxon>
        <taxon>Pseudomonadota</taxon>
        <taxon>Alphaproteobacteria</taxon>
        <taxon>Hyphomicrobiales</taxon>
        <taxon>Propylenellaceae</taxon>
        <taxon>Propylenella</taxon>
    </lineage>
</organism>
<evidence type="ECO:0000313" key="1">
    <source>
        <dbReference type="EMBL" id="MYZ50268.1"/>
    </source>
</evidence>
<reference evidence="1" key="1">
    <citation type="submission" date="2019-03" db="EMBL/GenBank/DDBJ databases">
        <title>Afifella sp. nov., isolated from activated sludge.</title>
        <authorList>
            <person name="Li Q."/>
            <person name="Liu Y."/>
        </authorList>
    </citation>
    <scope>NUCLEOTIDE SEQUENCE</scope>
    <source>
        <strain evidence="1">L72</strain>
    </source>
</reference>
<protein>
    <submittedName>
        <fullName evidence="1">Type VI secretion system-associated protein TagF</fullName>
    </submittedName>
</protein>
<accession>A0A964WVP5</accession>
<dbReference type="OrthoDB" id="9801841at2"/>
<keyword evidence="2" id="KW-1185">Reference proteome</keyword>